<evidence type="ECO:0000256" key="1">
    <source>
        <dbReference type="SAM" id="MobiDB-lite"/>
    </source>
</evidence>
<feature type="compositionally biased region" description="Basic residues" evidence="1">
    <location>
        <begin position="65"/>
        <end position="78"/>
    </location>
</feature>
<dbReference type="RefSeq" id="WP_344436747.1">
    <property type="nucleotide sequence ID" value="NZ_BAAASL010000015.1"/>
</dbReference>
<sequence>MNHHLGQERQAFQATLDNQSVVDTGTLRRISLALRRGPAEPASLTPLVLSPPPVPRAAASVTVRPGRRRHARPRRRHRGEPAPRSLRTTLLVLVLAPAACAVGVLVPLLR</sequence>
<evidence type="ECO:0000256" key="2">
    <source>
        <dbReference type="SAM" id="Phobius"/>
    </source>
</evidence>
<keyword evidence="4" id="KW-1185">Reference proteome</keyword>
<reference evidence="4" key="1">
    <citation type="journal article" date="2019" name="Int. J. Syst. Evol. Microbiol.">
        <title>The Global Catalogue of Microorganisms (GCM) 10K type strain sequencing project: providing services to taxonomists for standard genome sequencing and annotation.</title>
        <authorList>
            <consortium name="The Broad Institute Genomics Platform"/>
            <consortium name="The Broad Institute Genome Sequencing Center for Infectious Disease"/>
            <person name="Wu L."/>
            <person name="Ma J."/>
        </authorList>
    </citation>
    <scope>NUCLEOTIDE SEQUENCE [LARGE SCALE GENOMIC DNA]</scope>
    <source>
        <strain evidence="4">JCM 4542</strain>
    </source>
</reference>
<protein>
    <recommendedName>
        <fullName evidence="5">DUF3040 domain-containing protein</fullName>
    </recommendedName>
</protein>
<evidence type="ECO:0008006" key="5">
    <source>
        <dbReference type="Google" id="ProtNLM"/>
    </source>
</evidence>
<comment type="caution">
    <text evidence="3">The sequence shown here is derived from an EMBL/GenBank/DDBJ whole genome shotgun (WGS) entry which is preliminary data.</text>
</comment>
<keyword evidence="2" id="KW-0812">Transmembrane</keyword>
<gene>
    <name evidence="3" type="ORF">GCM10010315_40070</name>
</gene>
<evidence type="ECO:0000313" key="4">
    <source>
        <dbReference type="Proteomes" id="UP001500886"/>
    </source>
</evidence>
<dbReference type="EMBL" id="BAAASL010000015">
    <property type="protein sequence ID" value="GAA2720226.1"/>
    <property type="molecule type" value="Genomic_DNA"/>
</dbReference>
<accession>A0ABP6GAW7</accession>
<proteinExistence type="predicted"/>
<feature type="transmembrane region" description="Helical" evidence="2">
    <location>
        <begin position="85"/>
        <end position="109"/>
    </location>
</feature>
<feature type="region of interest" description="Disordered" evidence="1">
    <location>
        <begin position="42"/>
        <end position="83"/>
    </location>
</feature>
<organism evidence="3 4">
    <name type="scientific">Streptomyces luteosporeus</name>
    <dbReference type="NCBI Taxonomy" id="173856"/>
    <lineage>
        <taxon>Bacteria</taxon>
        <taxon>Bacillati</taxon>
        <taxon>Actinomycetota</taxon>
        <taxon>Actinomycetes</taxon>
        <taxon>Kitasatosporales</taxon>
        <taxon>Streptomycetaceae</taxon>
        <taxon>Streptomyces</taxon>
    </lineage>
</organism>
<evidence type="ECO:0000313" key="3">
    <source>
        <dbReference type="EMBL" id="GAA2720226.1"/>
    </source>
</evidence>
<name>A0ABP6GAW7_9ACTN</name>
<keyword evidence="2" id="KW-0472">Membrane</keyword>
<keyword evidence="2" id="KW-1133">Transmembrane helix</keyword>
<dbReference type="Proteomes" id="UP001500886">
    <property type="component" value="Unassembled WGS sequence"/>
</dbReference>